<evidence type="ECO:0000313" key="1">
    <source>
        <dbReference type="EMBL" id="ERN15223.1"/>
    </source>
</evidence>
<dbReference type="HOGENOM" id="CLU_2472091_0_0_1"/>
<dbReference type="EMBL" id="KI392510">
    <property type="protein sequence ID" value="ERN15223.1"/>
    <property type="molecule type" value="Genomic_DNA"/>
</dbReference>
<evidence type="ECO:0000313" key="2">
    <source>
        <dbReference type="Proteomes" id="UP000017836"/>
    </source>
</evidence>
<keyword evidence="2" id="KW-1185">Reference proteome</keyword>
<accession>U5D4E4</accession>
<dbReference type="Gramene" id="ERN15223">
    <property type="protein sequence ID" value="ERN15223"/>
    <property type="gene ID" value="AMTR_s00056p00189530"/>
</dbReference>
<proteinExistence type="predicted"/>
<protein>
    <submittedName>
        <fullName evidence="1">Uncharacterized protein</fullName>
    </submittedName>
</protein>
<reference evidence="2" key="1">
    <citation type="journal article" date="2013" name="Science">
        <title>The Amborella genome and the evolution of flowering plants.</title>
        <authorList>
            <consortium name="Amborella Genome Project"/>
        </authorList>
    </citation>
    <scope>NUCLEOTIDE SEQUENCE [LARGE SCALE GENOMIC DNA]</scope>
</reference>
<dbReference type="Proteomes" id="UP000017836">
    <property type="component" value="Unassembled WGS sequence"/>
</dbReference>
<name>U5D4E4_AMBTC</name>
<sequence length="88" mass="9826">MSLTSSIMGYIDSSNNEQQIMLKPVKIEPMPYSKRAPDHTLLVGVGERHGRGQLIALPCNEFNHTDLKKNAADTIPLEHVTRIFPIIS</sequence>
<dbReference type="STRING" id="13333.U5D4E4"/>
<gene>
    <name evidence="1" type="ORF">AMTR_s00056p00189530</name>
</gene>
<dbReference type="AlphaFoldDB" id="U5D4E4"/>
<organism evidence="1 2">
    <name type="scientific">Amborella trichopoda</name>
    <dbReference type="NCBI Taxonomy" id="13333"/>
    <lineage>
        <taxon>Eukaryota</taxon>
        <taxon>Viridiplantae</taxon>
        <taxon>Streptophyta</taxon>
        <taxon>Embryophyta</taxon>
        <taxon>Tracheophyta</taxon>
        <taxon>Spermatophyta</taxon>
        <taxon>Magnoliopsida</taxon>
        <taxon>Amborellales</taxon>
        <taxon>Amborellaceae</taxon>
        <taxon>Amborella</taxon>
    </lineage>
</organism>